<evidence type="ECO:0000259" key="3">
    <source>
        <dbReference type="Pfam" id="PF16332"/>
    </source>
</evidence>
<dbReference type="InterPro" id="IPR011050">
    <property type="entry name" value="Pectin_lyase_fold/virulence"/>
</dbReference>
<organism evidence="4 5">
    <name type="scientific">Georgfuchsia toluolica</name>
    <dbReference type="NCBI Taxonomy" id="424218"/>
    <lineage>
        <taxon>Bacteria</taxon>
        <taxon>Pseudomonadati</taxon>
        <taxon>Pseudomonadota</taxon>
        <taxon>Betaproteobacteria</taxon>
        <taxon>Nitrosomonadales</taxon>
        <taxon>Sterolibacteriaceae</taxon>
        <taxon>Georgfuchsia</taxon>
    </lineage>
</organism>
<feature type="domain" description="Heparinase II N-terminal" evidence="3">
    <location>
        <begin position="245"/>
        <end position="465"/>
    </location>
</feature>
<keyword evidence="5" id="KW-1185">Reference proteome</keyword>
<dbReference type="Proteomes" id="UP000742786">
    <property type="component" value="Unassembled WGS sequence"/>
</dbReference>
<dbReference type="InterPro" id="IPR008929">
    <property type="entry name" value="Chondroitin_lyas"/>
</dbReference>
<accession>A0A916J2T8</accession>
<dbReference type="SUPFAM" id="SSF49265">
    <property type="entry name" value="Fibronectin type III"/>
    <property type="match status" value="1"/>
</dbReference>
<dbReference type="Pfam" id="PF07940">
    <property type="entry name" value="Hepar_II_III_C"/>
    <property type="match status" value="1"/>
</dbReference>
<evidence type="ECO:0000313" key="4">
    <source>
        <dbReference type="EMBL" id="CAG4882946.1"/>
    </source>
</evidence>
<proteinExistence type="predicted"/>
<dbReference type="Gene3D" id="2.70.98.70">
    <property type="match status" value="1"/>
</dbReference>
<dbReference type="EMBL" id="CAJQUM010000001">
    <property type="protein sequence ID" value="CAG4882946.1"/>
    <property type="molecule type" value="Genomic_DNA"/>
</dbReference>
<dbReference type="Gene3D" id="2.160.20.10">
    <property type="entry name" value="Single-stranded right-handed beta-helix, Pectin lyase-like"/>
    <property type="match status" value="1"/>
</dbReference>
<reference evidence="4" key="1">
    <citation type="submission" date="2021-04" db="EMBL/GenBank/DDBJ databases">
        <authorList>
            <person name="Hornung B."/>
        </authorList>
    </citation>
    <scope>NUCLEOTIDE SEQUENCE</scope>
    <source>
        <strain evidence="4">G5G6</strain>
    </source>
</reference>
<evidence type="ECO:0000259" key="2">
    <source>
        <dbReference type="Pfam" id="PF07940"/>
    </source>
</evidence>
<dbReference type="InterPro" id="IPR012334">
    <property type="entry name" value="Pectin_lyas_fold"/>
</dbReference>
<dbReference type="InterPro" id="IPR006626">
    <property type="entry name" value="PbH1"/>
</dbReference>
<dbReference type="InterPro" id="IPR012480">
    <property type="entry name" value="Hepar_II_III_C"/>
</dbReference>
<evidence type="ECO:0000256" key="1">
    <source>
        <dbReference type="ARBA" id="ARBA00004196"/>
    </source>
</evidence>
<dbReference type="GO" id="GO:0030313">
    <property type="term" value="C:cell envelope"/>
    <property type="evidence" value="ECO:0007669"/>
    <property type="project" value="UniProtKB-SubCell"/>
</dbReference>
<evidence type="ECO:0000313" key="5">
    <source>
        <dbReference type="Proteomes" id="UP000742786"/>
    </source>
</evidence>
<gene>
    <name evidence="4" type="ORF">GTOL_10828</name>
</gene>
<comment type="subcellular location">
    <subcellularLocation>
        <location evidence="1">Cell envelope</location>
    </subcellularLocation>
</comment>
<dbReference type="InterPro" id="IPR036116">
    <property type="entry name" value="FN3_sf"/>
</dbReference>
<dbReference type="Pfam" id="PF16332">
    <property type="entry name" value="DUF4962"/>
    <property type="match status" value="1"/>
</dbReference>
<dbReference type="InterPro" id="IPR032518">
    <property type="entry name" value="HepII_N"/>
</dbReference>
<sequence length="1381" mass="147353">MKDSCRTVLPSRHLAYLGITGRKSKSFGFAKPSISNGGLFFLLSRHVVAILVLAGMGLGLPLATMAQTCTPSATVDWMVTPNPNAQDIRPPDCVTVQQTPPDFRWPDVITSGGYQVTLTYPDGHIRTLPATQNWLNWDEVLPAGIYSWAVSYVGGAASKQRRFIVDSSSMPFLVPKISNVLRAVSAKAHPRSLPDATTLATMKAQRSAAVNTLLNDVSGRFGNPLPTPGTTADQAFTYSTNALAAMMACVYSNQDTYCNEAIRRVTNLASWDPSGPTAYSNSGMGEAARYLTWTVAFGYDWLYPRLTSTQRSRIRNTLVTRIGAMYNDVIGTRSRLATYPRDLYGNQTLGITAVVSTLVAGDLKQASTWVTNSLPLALNAISPWGGDQGGSAGSTAQGNRDNGELLPLWNALKYATGINVTQKAWVRNWGRFFTYFTPPGMAGGTTVFGDGFEKNDTELQARFGKAYTYFAPTPLGRWHMSLLSGEDQTRIEYLMAPPADFSGPQPFPAGTPNSLYVGSLGEVAMHSDLSNTARTSVYFKSSRPPYGAFSHSHADQNSFVINAGGQRLAIESGYYDGYKTTHWMNWYHPTRSSNAITYDGGLGQLFYEANRTQGYGKITGFSSSAAYDIVSGDATSAYGGALTLARRSLLYLRPNLILVYDNVASATNRQWEWNIHSINQMTSASDKTATIQNNGQSLCVTMLGGPAMHFTQTNQFTANPTGTWAPQWHGKFYSTTRLPAAEFVALMNVGCTAVTASATNTSGVWTVLIGDKTVTVDSGGAITVATATTATAAAATSTTTTTTTTKATTTTTAAPTTTTTTAAPTTTTTVATTTTTTLLLTASAPPPATSLPSTNTKAITTFESIGLYWTPPSNPGSAGCPIRYQKVGDTAWKNGLPMWYDARNNECRGSLVQLSPGTSYVVQFSLPGQAPSAQVSATTWSNNFPVAKTVYLPNGTSSKTLAITAGGTASGYVLYTFPAGGQSTIDVANAQTYNITVSAPYVIIRELILKGAQADAIRLLPGAHDVVIEGNDISGWGRFSSTTSEGNIGVDMDAAVRARCYDQTLVRLIVQRNRIHDPRYTTNSWALGHPVGPNGIATENCGGNMVIRYNEIYAGPSGHYYMDGIGGASNFSTIGMPNADSDIYGNLIQNAMDDGIEAEGGDRNVRIWGNYINQTGTGIASTVDSVGPLYIFRNVYNRSRFNYEVSLDSDTRGPFAKSGSKDATIGGGRRYLFHNTLLQATQTGVVYGLGTGSAITSAGLAITNTVTRNNIFQIWTSSKTLFQASGGSANDFGYDLYNSTNMGGAAETNGIYGLPTYASGNGWTSESGGMYQLAPNSLGYDRGVRLPNFNDSYLGAGPDIGAAEAGAPAMQFGVKAYVTAP</sequence>
<protein>
    <submittedName>
        <fullName evidence="4">Uncharacterized protein</fullName>
    </submittedName>
</protein>
<dbReference type="SUPFAM" id="SSF51126">
    <property type="entry name" value="Pectin lyase-like"/>
    <property type="match status" value="1"/>
</dbReference>
<dbReference type="Gene3D" id="1.50.10.100">
    <property type="entry name" value="Chondroitin AC/alginate lyase"/>
    <property type="match status" value="1"/>
</dbReference>
<dbReference type="SMART" id="SM00710">
    <property type="entry name" value="PbH1"/>
    <property type="match status" value="5"/>
</dbReference>
<dbReference type="GO" id="GO:0016829">
    <property type="term" value="F:lyase activity"/>
    <property type="evidence" value="ECO:0007669"/>
    <property type="project" value="InterPro"/>
</dbReference>
<feature type="domain" description="Heparinase II/III-like C-terminal" evidence="2">
    <location>
        <begin position="533"/>
        <end position="697"/>
    </location>
</feature>
<comment type="caution">
    <text evidence="4">The sequence shown here is derived from an EMBL/GenBank/DDBJ whole genome shotgun (WGS) entry which is preliminary data.</text>
</comment>
<name>A0A916J2T8_9PROT</name>